<dbReference type="Gene3D" id="3.30.300.30">
    <property type="match status" value="1"/>
</dbReference>
<evidence type="ECO:0000313" key="6">
    <source>
        <dbReference type="Proteomes" id="UP000193090"/>
    </source>
</evidence>
<sequence length="511" mass="54596">MAYGIAQAADRDPDGVAVTDGVTTWTWPQLNSILNRTVNWLTDRAGGGRLAIAAENSSRTALAHLAGTYAGLSVVPVNAHLNAAEIAHILEDSGAELVLCSARTAATVRAASRSATVVAWDAPGVDGVDDFDAIVAGYPDSEPSDRIRPARPLYYTSGTTGRPRGVELPEQMFPTGDSIVDHVETFAQSRIRPVGPHLVVGPLHHTGPIGGVRGLAVGNPAVVLRKFDAEEVLRLIEEHRIEHSVMVPTHFSRLLNLPAEVRARYDVGSMRAVVHTGAPCPIPVKRAMIDWFGPVFIDAYGSTEAGTVTVIDSHEWLDHPGSVGKALPGKEITIRRPDGSLCETGEEGLVCVRSTSGPGPSYRNDPEKTAQSYIAEDVFVIGEIGHLDADGYLYLTDRAADMVVSGGVNVYPAESEAVLRAHPGVRDVAVIGIPHDDMGEQLCALVVAADPAPQPAELIAWCRERLAHYKCPAIVEIVGDDLRNSMGKVNKRRLRDSYLAARESVPTGGRS</sequence>
<comment type="similarity">
    <text evidence="1">Belongs to the ATP-dependent AMP-binding enzyme family.</text>
</comment>
<dbReference type="GO" id="GO:0031956">
    <property type="term" value="F:medium-chain fatty acid-CoA ligase activity"/>
    <property type="evidence" value="ECO:0007669"/>
    <property type="project" value="TreeGrafter"/>
</dbReference>
<feature type="domain" description="AMP-binding enzyme C-terminal" evidence="4">
    <location>
        <begin position="414"/>
        <end position="482"/>
    </location>
</feature>
<evidence type="ECO:0008006" key="7">
    <source>
        <dbReference type="Google" id="ProtNLM"/>
    </source>
</evidence>
<reference evidence="5 6" key="1">
    <citation type="submission" date="2016-01" db="EMBL/GenBank/DDBJ databases">
        <title>The new phylogeny of the genus Mycobacterium.</title>
        <authorList>
            <person name="Tarcisio F."/>
            <person name="Conor M."/>
            <person name="Antonella G."/>
            <person name="Elisabetta G."/>
            <person name="Giulia F.S."/>
            <person name="Sara T."/>
            <person name="Anna F."/>
            <person name="Clotilde B."/>
            <person name="Roberto B."/>
            <person name="Veronica D.S."/>
            <person name="Fabio R."/>
            <person name="Monica P."/>
            <person name="Olivier J."/>
            <person name="Enrico T."/>
            <person name="Nicola S."/>
        </authorList>
    </citation>
    <scope>NUCLEOTIDE SEQUENCE [LARGE SCALE GENOMIC DNA]</scope>
    <source>
        <strain evidence="5 6">DSM 44153</strain>
    </source>
</reference>
<name>A0A1X2EH94_9MYCO</name>
<dbReference type="Pfam" id="PF00501">
    <property type="entry name" value="AMP-binding"/>
    <property type="match status" value="1"/>
</dbReference>
<evidence type="ECO:0000256" key="1">
    <source>
        <dbReference type="ARBA" id="ARBA00006432"/>
    </source>
</evidence>
<dbReference type="Pfam" id="PF13193">
    <property type="entry name" value="AMP-binding_C"/>
    <property type="match status" value="1"/>
</dbReference>
<dbReference type="InterPro" id="IPR042099">
    <property type="entry name" value="ANL_N_sf"/>
</dbReference>
<dbReference type="RefSeq" id="WP_085110586.1">
    <property type="nucleotide sequence ID" value="NZ_JACKSN010000042.1"/>
</dbReference>
<dbReference type="InterPro" id="IPR025110">
    <property type="entry name" value="AMP-bd_C"/>
</dbReference>
<dbReference type="EMBL" id="LQPZ01000033">
    <property type="protein sequence ID" value="ORX02097.1"/>
    <property type="molecule type" value="Genomic_DNA"/>
</dbReference>
<keyword evidence="6" id="KW-1185">Reference proteome</keyword>
<gene>
    <name evidence="5" type="ORF">AWC30_12845</name>
</gene>
<dbReference type="PROSITE" id="PS00455">
    <property type="entry name" value="AMP_BINDING"/>
    <property type="match status" value="1"/>
</dbReference>
<dbReference type="PANTHER" id="PTHR43201">
    <property type="entry name" value="ACYL-COA SYNTHETASE"/>
    <property type="match status" value="1"/>
</dbReference>
<dbReference type="OrthoDB" id="9803968at2"/>
<proteinExistence type="inferred from homology"/>
<feature type="domain" description="AMP-dependent synthetase/ligase" evidence="3">
    <location>
        <begin position="7"/>
        <end position="355"/>
    </location>
</feature>
<evidence type="ECO:0000259" key="3">
    <source>
        <dbReference type="Pfam" id="PF00501"/>
    </source>
</evidence>
<keyword evidence="2" id="KW-0436">Ligase</keyword>
<dbReference type="Gene3D" id="3.40.50.12780">
    <property type="entry name" value="N-terminal domain of ligase-like"/>
    <property type="match status" value="1"/>
</dbReference>
<comment type="caution">
    <text evidence="5">The sequence shown here is derived from an EMBL/GenBank/DDBJ whole genome shotgun (WGS) entry which is preliminary data.</text>
</comment>
<dbReference type="AlphaFoldDB" id="A0A1X2EH94"/>
<dbReference type="GO" id="GO:0006631">
    <property type="term" value="P:fatty acid metabolic process"/>
    <property type="evidence" value="ECO:0007669"/>
    <property type="project" value="TreeGrafter"/>
</dbReference>
<organism evidence="5 6">
    <name type="scientific">Mycolicibacillus trivialis</name>
    <dbReference type="NCBI Taxonomy" id="1798"/>
    <lineage>
        <taxon>Bacteria</taxon>
        <taxon>Bacillati</taxon>
        <taxon>Actinomycetota</taxon>
        <taxon>Actinomycetes</taxon>
        <taxon>Mycobacteriales</taxon>
        <taxon>Mycobacteriaceae</taxon>
        <taxon>Mycolicibacillus</taxon>
    </lineage>
</organism>
<dbReference type="InterPro" id="IPR000873">
    <property type="entry name" value="AMP-dep_synth/lig_dom"/>
</dbReference>
<dbReference type="InterPro" id="IPR020845">
    <property type="entry name" value="AMP-binding_CS"/>
</dbReference>
<evidence type="ECO:0000313" key="5">
    <source>
        <dbReference type="EMBL" id="ORX02097.1"/>
    </source>
</evidence>
<dbReference type="PANTHER" id="PTHR43201:SF5">
    <property type="entry name" value="MEDIUM-CHAIN ACYL-COA LIGASE ACSF2, MITOCHONDRIAL"/>
    <property type="match status" value="1"/>
</dbReference>
<evidence type="ECO:0000256" key="2">
    <source>
        <dbReference type="ARBA" id="ARBA00022598"/>
    </source>
</evidence>
<dbReference type="SUPFAM" id="SSF56801">
    <property type="entry name" value="Acetyl-CoA synthetase-like"/>
    <property type="match status" value="1"/>
</dbReference>
<protein>
    <recommendedName>
        <fullName evidence="7">Acyl--CoA ligase</fullName>
    </recommendedName>
</protein>
<dbReference type="Proteomes" id="UP000193090">
    <property type="component" value="Unassembled WGS sequence"/>
</dbReference>
<accession>A0A1X2EH94</accession>
<evidence type="ECO:0000259" key="4">
    <source>
        <dbReference type="Pfam" id="PF13193"/>
    </source>
</evidence>
<dbReference type="STRING" id="1798.AWC30_12845"/>
<dbReference type="InterPro" id="IPR045851">
    <property type="entry name" value="AMP-bd_C_sf"/>
</dbReference>